<dbReference type="Proteomes" id="UP000676336">
    <property type="component" value="Unassembled WGS sequence"/>
</dbReference>
<dbReference type="EMBL" id="CAJOBI010117091">
    <property type="protein sequence ID" value="CAF4659712.1"/>
    <property type="molecule type" value="Genomic_DNA"/>
</dbReference>
<dbReference type="AlphaFoldDB" id="A0A8S2ZT61"/>
<comment type="caution">
    <text evidence="1">The sequence shown here is derived from an EMBL/GenBank/DDBJ whole genome shotgun (WGS) entry which is preliminary data.</text>
</comment>
<sequence length="38" mass="3946">NPQAYLQQYGVQLLDASTLVQQARSAGVVEDISAPAGS</sequence>
<organism evidence="1 2">
    <name type="scientific">Rotaria magnacalcarata</name>
    <dbReference type="NCBI Taxonomy" id="392030"/>
    <lineage>
        <taxon>Eukaryota</taxon>
        <taxon>Metazoa</taxon>
        <taxon>Spiralia</taxon>
        <taxon>Gnathifera</taxon>
        <taxon>Rotifera</taxon>
        <taxon>Eurotatoria</taxon>
        <taxon>Bdelloidea</taxon>
        <taxon>Philodinida</taxon>
        <taxon>Philodinidae</taxon>
        <taxon>Rotaria</taxon>
    </lineage>
</organism>
<accession>A0A8S2ZT61</accession>
<gene>
    <name evidence="1" type="ORF">SMN809_LOCUS41449</name>
</gene>
<evidence type="ECO:0000313" key="2">
    <source>
        <dbReference type="Proteomes" id="UP000676336"/>
    </source>
</evidence>
<evidence type="ECO:0000313" key="1">
    <source>
        <dbReference type="EMBL" id="CAF4659712.1"/>
    </source>
</evidence>
<name>A0A8S2ZT61_9BILA</name>
<proteinExistence type="predicted"/>
<feature type="non-terminal residue" evidence="1">
    <location>
        <position position="1"/>
    </location>
</feature>
<protein>
    <submittedName>
        <fullName evidence="1">Uncharacterized protein</fullName>
    </submittedName>
</protein>
<reference evidence="1" key="1">
    <citation type="submission" date="2021-02" db="EMBL/GenBank/DDBJ databases">
        <authorList>
            <person name="Nowell W R."/>
        </authorList>
    </citation>
    <scope>NUCLEOTIDE SEQUENCE</scope>
</reference>